<evidence type="ECO:0000313" key="13">
    <source>
        <dbReference type="Proteomes" id="UP000005258"/>
    </source>
</evidence>
<dbReference type="Pfam" id="PF01212">
    <property type="entry name" value="Beta_elim_lyase"/>
    <property type="match status" value="1"/>
</dbReference>
<dbReference type="EC" id="4.1.99.1" evidence="9"/>
<dbReference type="Gene3D" id="3.40.640.10">
    <property type="entry name" value="Type I PLP-dependent aspartate aminotransferase-like (Major domain)"/>
    <property type="match status" value="1"/>
</dbReference>
<dbReference type="PIRSF" id="PIRSF001386">
    <property type="entry name" value="Trpase"/>
    <property type="match status" value="1"/>
</dbReference>
<keyword evidence="13" id="KW-1185">Reference proteome</keyword>
<comment type="similarity">
    <text evidence="3 9">Belongs to the beta-eliminating lyase family.</text>
</comment>
<gene>
    <name evidence="9 12" type="primary">tnaA</name>
    <name evidence="12" type="ordered locus">TMO_c0531</name>
</gene>
<evidence type="ECO:0000256" key="6">
    <source>
        <dbReference type="ARBA" id="ARBA00023079"/>
    </source>
</evidence>
<evidence type="ECO:0000256" key="3">
    <source>
        <dbReference type="ARBA" id="ARBA00009721"/>
    </source>
</evidence>
<organism evidence="12 13">
    <name type="scientific">Tistrella mobilis (strain KA081020-065)</name>
    <dbReference type="NCBI Taxonomy" id="1110502"/>
    <lineage>
        <taxon>Bacteria</taxon>
        <taxon>Pseudomonadati</taxon>
        <taxon>Pseudomonadota</taxon>
        <taxon>Alphaproteobacteria</taxon>
        <taxon>Geminicoccales</taxon>
        <taxon>Geminicoccaceae</taxon>
        <taxon>Tistrella</taxon>
    </lineage>
</organism>
<dbReference type="InterPro" id="IPR015422">
    <property type="entry name" value="PyrdxlP-dep_Trfase_small"/>
</dbReference>
<evidence type="ECO:0000256" key="8">
    <source>
        <dbReference type="ARBA" id="ARBA00047962"/>
    </source>
</evidence>
<dbReference type="PANTHER" id="PTHR32325:SF4">
    <property type="entry name" value="TRYPTOPHANASE"/>
    <property type="match status" value="1"/>
</dbReference>
<name>I3TWK3_TISMK</name>
<evidence type="ECO:0000256" key="5">
    <source>
        <dbReference type="ARBA" id="ARBA00022898"/>
    </source>
</evidence>
<reference evidence="12 13" key="1">
    <citation type="journal article" date="2012" name="J. Am. Chem. Soc.">
        <title>Bacterial biosynthesis and maturation of the didemnin anti-cancer agents.</title>
        <authorList>
            <person name="Xu Y."/>
            <person name="Kersten R.D."/>
            <person name="Nam S.J."/>
            <person name="Lu L."/>
            <person name="Al-Suwailem A.M."/>
            <person name="Zheng H."/>
            <person name="Fenical W."/>
            <person name="Dorrestein P.C."/>
            <person name="Moore B.S."/>
            <person name="Qian P.Y."/>
        </authorList>
    </citation>
    <scope>NUCLEOTIDE SEQUENCE [LARGE SCALE GENOMIC DNA]</scope>
    <source>
        <strain evidence="12 13">KA081020-065</strain>
    </source>
</reference>
<evidence type="ECO:0000256" key="10">
    <source>
        <dbReference type="PIRSR" id="PIRSR611166-50"/>
    </source>
</evidence>
<dbReference type="InterPro" id="IPR011166">
    <property type="entry name" value="Beta-eliminating_lyase"/>
</dbReference>
<evidence type="ECO:0000256" key="7">
    <source>
        <dbReference type="ARBA" id="ARBA00023239"/>
    </source>
</evidence>
<comment type="catalytic activity">
    <reaction evidence="8 9">
        <text>L-tryptophan + H2O = indole + pyruvate + NH4(+)</text>
        <dbReference type="Rhea" id="RHEA:19553"/>
        <dbReference type="ChEBI" id="CHEBI:15361"/>
        <dbReference type="ChEBI" id="CHEBI:15377"/>
        <dbReference type="ChEBI" id="CHEBI:16881"/>
        <dbReference type="ChEBI" id="CHEBI:28938"/>
        <dbReference type="ChEBI" id="CHEBI:57912"/>
        <dbReference type="EC" id="4.1.99.1"/>
    </reaction>
</comment>
<keyword evidence="6 9" id="KW-0823">Tryptophan catabolism</keyword>
<feature type="domain" description="Aromatic amino acid beta-eliminating lyase/threonine aldolase" evidence="11">
    <location>
        <begin position="74"/>
        <end position="461"/>
    </location>
</feature>
<keyword evidence="12" id="KW-0614">Plasmid</keyword>
<dbReference type="GO" id="GO:0009034">
    <property type="term" value="F:tryptophanase activity"/>
    <property type="evidence" value="ECO:0007669"/>
    <property type="project" value="UniProtKB-UniRule"/>
</dbReference>
<comment type="cofactor">
    <cofactor evidence="1 9 10">
        <name>pyridoxal 5'-phosphate</name>
        <dbReference type="ChEBI" id="CHEBI:597326"/>
    </cofactor>
</comment>
<evidence type="ECO:0000259" key="11">
    <source>
        <dbReference type="Pfam" id="PF01212"/>
    </source>
</evidence>
<feature type="modified residue" description="N6-(pyridoxal phosphate)lysine" evidence="9 10">
    <location>
        <position position="295"/>
    </location>
</feature>
<evidence type="ECO:0000256" key="4">
    <source>
        <dbReference type="ARBA" id="ARBA00011881"/>
    </source>
</evidence>
<proteinExistence type="inferred from homology"/>
<dbReference type="HAMAP" id="MF_00544">
    <property type="entry name" value="Tryptophanase"/>
    <property type="match status" value="1"/>
</dbReference>
<dbReference type="InterPro" id="IPR015424">
    <property type="entry name" value="PyrdxlP-dep_Trfase"/>
</dbReference>
<keyword evidence="5 9" id="KW-0663">Pyridoxal phosphate</keyword>
<accession>I3TWK3</accession>
<dbReference type="UniPathway" id="UPA00332">
    <property type="reaction ID" value="UER00452"/>
</dbReference>
<dbReference type="PANTHER" id="PTHR32325">
    <property type="entry name" value="BETA-ELIMINATING LYASE-LIKE PROTEIN-RELATED"/>
    <property type="match status" value="1"/>
</dbReference>
<dbReference type="InterPro" id="IPR013440">
    <property type="entry name" value="TNase"/>
</dbReference>
<dbReference type="KEGG" id="tmo:TMO_c0531"/>
<comment type="subunit">
    <text evidence="4 9">Homotetramer.</text>
</comment>
<dbReference type="AlphaFoldDB" id="I3TWK3"/>
<dbReference type="Gene3D" id="3.90.1150.10">
    <property type="entry name" value="Aspartate Aminotransferase, domain 1"/>
    <property type="match status" value="1"/>
</dbReference>
<dbReference type="InterPro" id="IPR015421">
    <property type="entry name" value="PyrdxlP-dep_Trfase_major"/>
</dbReference>
<protein>
    <recommendedName>
        <fullName evidence="9">Tryptophanase</fullName>
        <ecNumber evidence="9">4.1.99.1</ecNumber>
    </recommendedName>
    <alternativeName>
        <fullName evidence="9">L-tryptophan indole-lyase</fullName>
        <shortName evidence="9">TNase</shortName>
    </alternativeName>
</protein>
<dbReference type="SUPFAM" id="SSF53383">
    <property type="entry name" value="PLP-dependent transferases"/>
    <property type="match status" value="1"/>
</dbReference>
<evidence type="ECO:0000256" key="2">
    <source>
        <dbReference type="ARBA" id="ARBA00004662"/>
    </source>
</evidence>
<evidence type="ECO:0000256" key="9">
    <source>
        <dbReference type="HAMAP-Rule" id="MF_00544"/>
    </source>
</evidence>
<evidence type="ECO:0000256" key="1">
    <source>
        <dbReference type="ARBA" id="ARBA00001933"/>
    </source>
</evidence>
<geneLocation type="plasmid" evidence="12 13">
    <name>pTM3</name>
</geneLocation>
<comment type="pathway">
    <text evidence="2 9">Amino-acid degradation; L-tryptophan degradation via pyruvate pathway; indole and pyruvate from L-tryptophan: step 1/1.</text>
</comment>
<evidence type="ECO:0000313" key="12">
    <source>
        <dbReference type="EMBL" id="AFK57141.1"/>
    </source>
</evidence>
<dbReference type="HOGENOM" id="CLU_047223_0_0_5"/>
<sequence>MSWPCGRPTARRILRDAAAGGLSGHRDQMTRIPEPFRIKMVERIRQTTREDRIAALEEAGHNLFLLRAEDVYIDLLTDSGTGAMSDAQWAAMMTGDEAYAGSRSFYRLEAAVQRLFGYRHVVPTHQGRGAEQILFPVLIARARARSGNPAARPVFLSNHHFDTTAAHVELAGGRAVDVLTPAAYDTGRPFDWKGNFDLDRLAAEIDAAGPENVAGVIITITCNSAGGQPVAMDNIRAAAALARAHGIPVVIDSARFAENAWFIKRRDPAWRDAALTEIVAAIYAEGDVLTMSAKKDPMVNMGGLCAVRDDADLFAGVQALCVPMEGFITYGGMSGRDMDALAVGLDEAVDEAFLDYRIAQVAHLGQRLIEGGVPIQAPTGGHAVFVDAARMLPHIPAARFPAQALANALYVEGGVRGVEIGSLLLGRDPETGQQKPSKLELLRLTIPRRVYTNDHMDYVADALIRVKDRAHDLNGLGFVHEPRVLRHFTARLAPDSAGPLRRSA</sequence>
<dbReference type="InterPro" id="IPR001597">
    <property type="entry name" value="ArAA_b-elim_lyase/Thr_aldolase"/>
</dbReference>
<dbReference type="PATRIC" id="fig|1110502.3.peg.5407"/>
<keyword evidence="7 9" id="KW-0456">Lyase</keyword>
<dbReference type="Proteomes" id="UP000005258">
    <property type="component" value="Plasmid pTM3"/>
</dbReference>
<dbReference type="EMBL" id="CP003239">
    <property type="protein sequence ID" value="AFK57141.1"/>
    <property type="molecule type" value="Genomic_DNA"/>
</dbReference>
<dbReference type="NCBIfam" id="NF009709">
    <property type="entry name" value="PRK13238.1"/>
    <property type="match status" value="1"/>
</dbReference>